<proteinExistence type="predicted"/>
<reference evidence="2 3" key="1">
    <citation type="submission" date="2024-02" db="EMBL/GenBank/DDBJ databases">
        <title>De novo assembly and annotation of 12 fungi associated with fruit tree decline syndrome in Ontario, Canada.</title>
        <authorList>
            <person name="Sulman M."/>
            <person name="Ellouze W."/>
            <person name="Ilyukhin E."/>
        </authorList>
    </citation>
    <scope>NUCLEOTIDE SEQUENCE [LARGE SCALE GENOMIC DNA]</scope>
    <source>
        <strain evidence="2 3">M97-236</strain>
    </source>
</reference>
<gene>
    <name evidence="2" type="ORF">SLS59_001041</name>
</gene>
<organism evidence="2 3">
    <name type="scientific">Nothophoma quercina</name>
    <dbReference type="NCBI Taxonomy" id="749835"/>
    <lineage>
        <taxon>Eukaryota</taxon>
        <taxon>Fungi</taxon>
        <taxon>Dikarya</taxon>
        <taxon>Ascomycota</taxon>
        <taxon>Pezizomycotina</taxon>
        <taxon>Dothideomycetes</taxon>
        <taxon>Pleosporomycetidae</taxon>
        <taxon>Pleosporales</taxon>
        <taxon>Pleosporineae</taxon>
        <taxon>Didymellaceae</taxon>
        <taxon>Nothophoma</taxon>
    </lineage>
</organism>
<keyword evidence="3" id="KW-1185">Reference proteome</keyword>
<evidence type="ECO:0000256" key="1">
    <source>
        <dbReference type="SAM" id="MobiDB-lite"/>
    </source>
</evidence>
<sequence length="561" mass="57959">MTLVIKARACRADVALTPGGGVEVITTGAFVNVTVDVSVLNGDDGKEGGPEDARRLEALASIVLDEELEVVLTRFDEGSPGVAELLPVIRGNGDVRLDVLDTIALDTLGATRELVLLKLVLIGVADDGIMSDVLLLDEPLNARVGVLDDGVIIVGLLVEISDIDVMAILLVELEERLNTELTKLLVDDGPKFGGRLLSRLVKELDVRFTVSEGNAENVPTTELKLVVVMLELGVKKDDEALGGTRLVESDADRLAGPLGDDLLEIVGIDFVELGAIDTLEEGAGDRLLVKDDIGGTENEDAPGTMLGNADDRDEGTTPELSELDVENGGEGRGVSPAGLDGAVAREDRKLPDGATGGAPLSTFVEIKITVVVCPPGKLFVAVVSRLEVRADIKLDGVAEDTVLSGVIGVLLNILDPSGKAVVGMVELLKAEGRAELNREVSRGELISAVDVLIKIVGCPPGKVLVITTTALDAVAGKPLVEAPGSEVVLVTALGAPTGIVGGSGIFMDDGDEDAIEVGVMPVIKTVESELSSRVVVMTGDGNGREGCAAGLLVTGADTGGS</sequence>
<name>A0ABR3RYM9_9PLEO</name>
<evidence type="ECO:0000313" key="2">
    <source>
        <dbReference type="EMBL" id="KAL1609535.1"/>
    </source>
</evidence>
<accession>A0ABR3RYM9</accession>
<feature type="region of interest" description="Disordered" evidence="1">
    <location>
        <begin position="292"/>
        <end position="339"/>
    </location>
</feature>
<dbReference type="Proteomes" id="UP001521222">
    <property type="component" value="Unassembled WGS sequence"/>
</dbReference>
<comment type="caution">
    <text evidence="2">The sequence shown here is derived from an EMBL/GenBank/DDBJ whole genome shotgun (WGS) entry which is preliminary data.</text>
</comment>
<dbReference type="EMBL" id="JAKIXB020000003">
    <property type="protein sequence ID" value="KAL1609535.1"/>
    <property type="molecule type" value="Genomic_DNA"/>
</dbReference>
<protein>
    <submittedName>
        <fullName evidence="2">Uncharacterized protein</fullName>
    </submittedName>
</protein>
<evidence type="ECO:0000313" key="3">
    <source>
        <dbReference type="Proteomes" id="UP001521222"/>
    </source>
</evidence>